<dbReference type="InterPro" id="IPR036779">
    <property type="entry name" value="LysM_dom_sf"/>
</dbReference>
<dbReference type="PROSITE" id="PS50943">
    <property type="entry name" value="HTH_CROC1"/>
    <property type="match status" value="1"/>
</dbReference>
<protein>
    <submittedName>
        <fullName evidence="12">LysM peptidoglycan-binding domain-containing protein</fullName>
    </submittedName>
</protein>
<keyword evidence="5" id="KW-0378">Hydrolase</keyword>
<dbReference type="PROSITE" id="PS51782">
    <property type="entry name" value="LYSM"/>
    <property type="match status" value="4"/>
</dbReference>
<feature type="region of interest" description="Disordered" evidence="8">
    <location>
        <begin position="638"/>
        <end position="660"/>
    </location>
</feature>
<keyword evidence="3" id="KW-0732">Signal</keyword>
<feature type="domain" description="LysM" evidence="10">
    <location>
        <begin position="594"/>
        <end position="637"/>
    </location>
</feature>
<dbReference type="PANTHER" id="PTHR33734">
    <property type="entry name" value="LYSM DOMAIN-CONTAINING GPI-ANCHORED PROTEIN 2"/>
    <property type="match status" value="1"/>
</dbReference>
<evidence type="ECO:0000313" key="13">
    <source>
        <dbReference type="Proteomes" id="UP000469870"/>
    </source>
</evidence>
<dbReference type="GO" id="GO:0008234">
    <property type="term" value="F:cysteine-type peptidase activity"/>
    <property type="evidence" value="ECO:0007669"/>
    <property type="project" value="UniProtKB-KW"/>
</dbReference>
<dbReference type="Proteomes" id="UP000469870">
    <property type="component" value="Unassembled WGS sequence"/>
</dbReference>
<accession>A0A844BTM6</accession>
<dbReference type="InterPro" id="IPR038765">
    <property type="entry name" value="Papain-like_cys_pep_sf"/>
</dbReference>
<comment type="caution">
    <text evidence="12">The sequence shown here is derived from an EMBL/GenBank/DDBJ whole genome shotgun (WGS) entry which is preliminary data.</text>
</comment>
<feature type="region of interest" description="Disordered" evidence="8">
    <location>
        <begin position="178"/>
        <end position="447"/>
    </location>
</feature>
<dbReference type="PROSITE" id="PS51935">
    <property type="entry name" value="NLPC_P60"/>
    <property type="match status" value="1"/>
</dbReference>
<evidence type="ECO:0000256" key="6">
    <source>
        <dbReference type="ARBA" id="ARBA00022807"/>
    </source>
</evidence>
<dbReference type="InterPro" id="IPR008044">
    <property type="entry name" value="Phage_lysin"/>
</dbReference>
<dbReference type="SUPFAM" id="SSF54001">
    <property type="entry name" value="Cysteine proteinases"/>
    <property type="match status" value="1"/>
</dbReference>
<feature type="compositionally biased region" description="Polar residues" evidence="8">
    <location>
        <begin position="420"/>
        <end position="447"/>
    </location>
</feature>
<keyword evidence="7" id="KW-0961">Cell wall biogenesis/degradation</keyword>
<feature type="compositionally biased region" description="Polar residues" evidence="8">
    <location>
        <begin position="585"/>
        <end position="596"/>
    </location>
</feature>
<sequence length="870" mass="93789">MERKKMHKRKGQWVTISTSLVASMMLGASSQTLVSAQETSEVLIESSAATDEAMVTEDVVEASMEAPMVEEAVVVETAIEASVETPVVEETLAIEAPITAEVPEAPVVETPEVPEVEVENVVEVEMPEATEEYTEVFEDNGVIEEESVVVEEAEVIEEDAADSEVPEAVEEDAAISEEAEAVEEDTAVSEETEVVEEDVVDSEAPEVVEEDSAISEAPEAVEEDSAVSEEAEVVEEDTAVSEETEVVEEDAVDSEAPEAVEEDTAISEETEVVEEDVVDSEAPEVVEEDSAISEAPEAVEEDSAISEEAGVIEEDSELSEIPEDSEEETETSEIPEDSEEETETSEIPEDSEEGPETPEDPEISEEDSEEEEGTEEVEIPEDSETSEEPVESESDENPETETEPDSPALSEANPSEELPESNTNSETPTQSTPIVASTNSSMNQTHSVNQGDTLWSLARKFNVSVAELKEWNSLSSDLIITNASLIVSNPNNATNSSDEKRQQDVANQGNNSQTVGSTNNNSNQTSASHTINKGDTLWSIAQRNNVTVADLIKWNNLSSTVIHIDGQLIVSNPTSDNTQKETEAGTDSSSSKQPSYTIKQGDTLWSIAQKNNVTVSQLQEWNNLSSYLIHANQQLVVNNPNGNQNTGGTAEADDDTLSETQQTHTVNRGEYLYSIAKQYGVSVSDLASWNNLTANSVIHPNDRLIVTNPNGSSQNAKPNENTNENSDENTVESAGIQAMINWFKEREGNVTYSMSDRLGPDSYDCSSAVFFALMAGGYIAEGTWPGTTESLFALEGTLLTAISRDEVQEGDIFVAGVKGNSLGAGGHTGVALSNSSIIHANYSDNGISTTPIEGYTSYAGIPTYWYRLTN</sequence>
<name>A0A844BTM6_9LACT</name>
<reference evidence="12 13" key="1">
    <citation type="submission" date="2019-11" db="EMBL/GenBank/DDBJ databases">
        <title>Characterisation of Fundicoccus ignavus gen. nov. sp. nov., a novel genus of the family Aerococcaceae isolated from bulk tank milk.</title>
        <authorList>
            <person name="Siebert A."/>
            <person name="Huptas C."/>
            <person name="Wenning M."/>
            <person name="Scherer S."/>
            <person name="Doll E.V."/>
        </authorList>
    </citation>
    <scope>NUCLEOTIDE SEQUENCE [LARGE SCALE GENOMIC DNA]</scope>
    <source>
        <strain evidence="12 13">DSM 109653</strain>
    </source>
</reference>
<evidence type="ECO:0000256" key="1">
    <source>
        <dbReference type="ARBA" id="ARBA00007074"/>
    </source>
</evidence>
<dbReference type="RefSeq" id="WP_153861364.1">
    <property type="nucleotide sequence ID" value="NZ_WJQR01000002.1"/>
</dbReference>
<evidence type="ECO:0000256" key="2">
    <source>
        <dbReference type="ARBA" id="ARBA00022670"/>
    </source>
</evidence>
<feature type="domain" description="NlpC/P60" evidence="11">
    <location>
        <begin position="733"/>
        <end position="870"/>
    </location>
</feature>
<evidence type="ECO:0000259" key="10">
    <source>
        <dbReference type="PROSITE" id="PS51782"/>
    </source>
</evidence>
<dbReference type="PANTHER" id="PTHR33734:SF22">
    <property type="entry name" value="MEMBRANE-BOUND LYTIC MUREIN TRANSGLYCOSYLASE D"/>
    <property type="match status" value="1"/>
</dbReference>
<dbReference type="InterPro" id="IPR001387">
    <property type="entry name" value="Cro/C1-type_HTH"/>
</dbReference>
<feature type="region of interest" description="Disordered" evidence="8">
    <location>
        <begin position="571"/>
        <end position="596"/>
    </location>
</feature>
<proteinExistence type="inferred from homology"/>
<dbReference type="EMBL" id="WJQR01000002">
    <property type="protein sequence ID" value="MRI80889.1"/>
    <property type="molecule type" value="Genomic_DNA"/>
</dbReference>
<dbReference type="Gene3D" id="3.90.1720.10">
    <property type="entry name" value="endopeptidase domain like (from Nostoc punctiforme)"/>
    <property type="match status" value="1"/>
</dbReference>
<gene>
    <name evidence="12" type="ORF">GIY11_02450</name>
</gene>
<dbReference type="InterPro" id="IPR000064">
    <property type="entry name" value="NLP_P60_dom"/>
</dbReference>
<evidence type="ECO:0000259" key="9">
    <source>
        <dbReference type="PROSITE" id="PS50943"/>
    </source>
</evidence>
<feature type="domain" description="LysM" evidence="10">
    <location>
        <begin position="527"/>
        <end position="570"/>
    </location>
</feature>
<feature type="compositionally biased region" description="Low complexity" evidence="8">
    <location>
        <begin position="638"/>
        <end position="649"/>
    </location>
</feature>
<comment type="similarity">
    <text evidence="1">Belongs to the peptidase C40 family.</text>
</comment>
<feature type="domain" description="LysM" evidence="10">
    <location>
        <begin position="662"/>
        <end position="706"/>
    </location>
</feature>
<dbReference type="Gene3D" id="3.10.350.10">
    <property type="entry name" value="LysM domain"/>
    <property type="match status" value="4"/>
</dbReference>
<keyword evidence="2" id="KW-0645">Protease</keyword>
<evidence type="ECO:0000256" key="4">
    <source>
        <dbReference type="ARBA" id="ARBA00022737"/>
    </source>
</evidence>
<dbReference type="GO" id="GO:0006508">
    <property type="term" value="P:proteolysis"/>
    <property type="evidence" value="ECO:0007669"/>
    <property type="project" value="UniProtKB-KW"/>
</dbReference>
<dbReference type="SMART" id="SM00257">
    <property type="entry name" value="LysM"/>
    <property type="match status" value="4"/>
</dbReference>
<keyword evidence="4" id="KW-0677">Repeat</keyword>
<dbReference type="Pfam" id="PF05382">
    <property type="entry name" value="Amidase_5"/>
    <property type="match status" value="1"/>
</dbReference>
<dbReference type="Pfam" id="PF01476">
    <property type="entry name" value="LysM"/>
    <property type="match status" value="4"/>
</dbReference>
<evidence type="ECO:0000256" key="3">
    <source>
        <dbReference type="ARBA" id="ARBA00022729"/>
    </source>
</evidence>
<feature type="compositionally biased region" description="Acidic residues" evidence="8">
    <location>
        <begin position="178"/>
        <end position="404"/>
    </location>
</feature>
<feature type="compositionally biased region" description="Polar residues" evidence="8">
    <location>
        <begin position="707"/>
        <end position="718"/>
    </location>
</feature>
<organism evidence="12 13">
    <name type="scientific">Fundicoccus ignavus</name>
    <dbReference type="NCBI Taxonomy" id="2664442"/>
    <lineage>
        <taxon>Bacteria</taxon>
        <taxon>Bacillati</taxon>
        <taxon>Bacillota</taxon>
        <taxon>Bacilli</taxon>
        <taxon>Lactobacillales</taxon>
        <taxon>Aerococcaceae</taxon>
        <taxon>Fundicoccus</taxon>
    </lineage>
</organism>
<evidence type="ECO:0000313" key="12">
    <source>
        <dbReference type="EMBL" id="MRI80889.1"/>
    </source>
</evidence>
<evidence type="ECO:0000256" key="8">
    <source>
        <dbReference type="SAM" id="MobiDB-lite"/>
    </source>
</evidence>
<feature type="domain" description="HTH cro/C1-type" evidence="9">
    <location>
        <begin position="452"/>
        <end position="468"/>
    </location>
</feature>
<feature type="domain" description="LysM" evidence="10">
    <location>
        <begin position="444"/>
        <end position="487"/>
    </location>
</feature>
<evidence type="ECO:0000259" key="11">
    <source>
        <dbReference type="PROSITE" id="PS51935"/>
    </source>
</evidence>
<feature type="region of interest" description="Disordered" evidence="8">
    <location>
        <begin position="703"/>
        <end position="730"/>
    </location>
</feature>
<evidence type="ECO:0000256" key="5">
    <source>
        <dbReference type="ARBA" id="ARBA00022801"/>
    </source>
</evidence>
<feature type="region of interest" description="Disordered" evidence="8">
    <location>
        <begin position="491"/>
        <end position="530"/>
    </location>
</feature>
<feature type="compositionally biased region" description="Low complexity" evidence="8">
    <location>
        <begin position="509"/>
        <end position="526"/>
    </location>
</feature>
<keyword evidence="6" id="KW-0788">Thiol protease</keyword>
<dbReference type="InterPro" id="IPR018392">
    <property type="entry name" value="LysM"/>
</dbReference>
<dbReference type="AlphaFoldDB" id="A0A844BTM6"/>
<evidence type="ECO:0000256" key="7">
    <source>
        <dbReference type="ARBA" id="ARBA00023316"/>
    </source>
</evidence>
<dbReference type="GO" id="GO:0071555">
    <property type="term" value="P:cell wall organization"/>
    <property type="evidence" value="ECO:0007669"/>
    <property type="project" value="UniProtKB-KW"/>
</dbReference>
<dbReference type="CDD" id="cd00118">
    <property type="entry name" value="LysM"/>
    <property type="match status" value="4"/>
</dbReference>
<dbReference type="SUPFAM" id="SSF54106">
    <property type="entry name" value="LysM domain"/>
    <property type="match status" value="4"/>
</dbReference>